<proteinExistence type="predicted"/>
<gene>
    <name evidence="2" type="ORF">SAMN05216218_12129</name>
</gene>
<dbReference type="STRING" id="660518.SAMN05216218_12129"/>
<dbReference type="Proteomes" id="UP000199076">
    <property type="component" value="Unassembled WGS sequence"/>
</dbReference>
<keyword evidence="3" id="KW-1185">Reference proteome</keyword>
<reference evidence="3" key="1">
    <citation type="submission" date="2016-10" db="EMBL/GenBank/DDBJ databases">
        <authorList>
            <person name="Varghese N."/>
            <person name="Submissions S."/>
        </authorList>
    </citation>
    <scope>NUCLEOTIDE SEQUENCE [LARGE SCALE GENOMIC DNA]</scope>
    <source>
        <strain evidence="3">IBRC-M 10760</strain>
    </source>
</reference>
<evidence type="ECO:0000313" key="2">
    <source>
        <dbReference type="EMBL" id="SDG28297.1"/>
    </source>
</evidence>
<dbReference type="AlphaFoldDB" id="A0A1G7SZ11"/>
<evidence type="ECO:0000256" key="1">
    <source>
        <dbReference type="SAM" id="MobiDB-lite"/>
    </source>
</evidence>
<protein>
    <submittedName>
        <fullName evidence="2">50S ribosomal subunit-associated GTPase HflX</fullName>
    </submittedName>
</protein>
<feature type="region of interest" description="Disordered" evidence="1">
    <location>
        <begin position="119"/>
        <end position="143"/>
    </location>
</feature>
<dbReference type="EMBL" id="FNBK01000021">
    <property type="protein sequence ID" value="SDG28297.1"/>
    <property type="molecule type" value="Genomic_DNA"/>
</dbReference>
<sequence>MSSPAIVVSQSGQPTHGLVDIIGAQVGRPVSTHVTDRPEDAEYYLSPATVTELANRYLGGDDGPTLVVDGLLHPGQAVDLGSRLESTRILDRRGAVWEWLGEANPVAAARASLRQSRIARRDAATAQRTESTSGPTGEDGRHAELERQCQSLHAELDRRGAAARDRVRTQYGQVDGNVVLVGRVAAERSQLWGELTGEAVSQEPGRPAQPATAAATVGPHELAVTDTPGVPGTDGLPEWLTEVVPGLLAALAEADCVLVVGPHRGPLRDAITDRFDADCRAVGTATADAARAALGAVFETVELALELPYTDAAHALVSALHDEGVVHEVAYEQAIYVRVEVSRSAVEEFERRVSDADGRLTTVEAG</sequence>
<evidence type="ECO:0000313" key="3">
    <source>
        <dbReference type="Proteomes" id="UP000199076"/>
    </source>
</evidence>
<organism evidence="2 3">
    <name type="scientific">Halorientalis regularis</name>
    <dbReference type="NCBI Taxonomy" id="660518"/>
    <lineage>
        <taxon>Archaea</taxon>
        <taxon>Methanobacteriati</taxon>
        <taxon>Methanobacteriota</taxon>
        <taxon>Stenosarchaea group</taxon>
        <taxon>Halobacteria</taxon>
        <taxon>Halobacteriales</taxon>
        <taxon>Haloarculaceae</taxon>
        <taxon>Halorientalis</taxon>
    </lineage>
</organism>
<accession>A0A1G7SZ11</accession>
<name>A0A1G7SZ11_9EURY</name>
<feature type="compositionally biased region" description="Polar residues" evidence="1">
    <location>
        <begin position="126"/>
        <end position="135"/>
    </location>
</feature>
<dbReference type="OrthoDB" id="241136at2157"/>